<accession>A0ABQ9HEN2</accession>
<sequence>MHANMKLVIEALNLNGVISREKKTCDDIKTICCFYKNEQCLLRDCRNCLNFEIINNELEGNQPYIDKKIKQMKTAIKVTKKQNENYNLKFAEEIQSFHFGGAQQQISMYTVVVYIRSSGTLETKFFCTVSCSLQHNAPTI</sequence>
<evidence type="ECO:0000313" key="2">
    <source>
        <dbReference type="Proteomes" id="UP001159363"/>
    </source>
</evidence>
<organism evidence="1 2">
    <name type="scientific">Dryococelus australis</name>
    <dbReference type="NCBI Taxonomy" id="614101"/>
    <lineage>
        <taxon>Eukaryota</taxon>
        <taxon>Metazoa</taxon>
        <taxon>Ecdysozoa</taxon>
        <taxon>Arthropoda</taxon>
        <taxon>Hexapoda</taxon>
        <taxon>Insecta</taxon>
        <taxon>Pterygota</taxon>
        <taxon>Neoptera</taxon>
        <taxon>Polyneoptera</taxon>
        <taxon>Phasmatodea</taxon>
        <taxon>Verophasmatodea</taxon>
        <taxon>Anareolatae</taxon>
        <taxon>Phasmatidae</taxon>
        <taxon>Eurycanthinae</taxon>
        <taxon>Dryococelus</taxon>
    </lineage>
</organism>
<name>A0ABQ9HEN2_9NEOP</name>
<reference evidence="1 2" key="1">
    <citation type="submission" date="2023-02" db="EMBL/GenBank/DDBJ databases">
        <title>LHISI_Scaffold_Assembly.</title>
        <authorList>
            <person name="Stuart O.P."/>
            <person name="Cleave R."/>
            <person name="Magrath M.J.L."/>
            <person name="Mikheyev A.S."/>
        </authorList>
    </citation>
    <scope>NUCLEOTIDE SEQUENCE [LARGE SCALE GENOMIC DNA]</scope>
    <source>
        <strain evidence="1">Daus_M_001</strain>
        <tissue evidence="1">Leg muscle</tissue>
    </source>
</reference>
<protein>
    <submittedName>
        <fullName evidence="1">Uncharacterized protein</fullName>
    </submittedName>
</protein>
<gene>
    <name evidence="1" type="ORF">PR048_014593</name>
</gene>
<evidence type="ECO:0000313" key="1">
    <source>
        <dbReference type="EMBL" id="KAJ8882779.1"/>
    </source>
</evidence>
<dbReference type="EMBL" id="JARBHB010000005">
    <property type="protein sequence ID" value="KAJ8882779.1"/>
    <property type="molecule type" value="Genomic_DNA"/>
</dbReference>
<dbReference type="Proteomes" id="UP001159363">
    <property type="component" value="Chromosome 4"/>
</dbReference>
<proteinExistence type="predicted"/>
<comment type="caution">
    <text evidence="1">The sequence shown here is derived from an EMBL/GenBank/DDBJ whole genome shotgun (WGS) entry which is preliminary data.</text>
</comment>
<keyword evidence="2" id="KW-1185">Reference proteome</keyword>